<evidence type="ECO:0000313" key="4">
    <source>
        <dbReference type="EMBL" id="MDZ5713688.1"/>
    </source>
</evidence>
<proteinExistence type="predicted"/>
<feature type="compositionally biased region" description="Basic and acidic residues" evidence="1">
    <location>
        <begin position="35"/>
        <end position="44"/>
    </location>
</feature>
<keyword evidence="5" id="KW-1185">Reference proteome</keyword>
<dbReference type="SMART" id="SM00327">
    <property type="entry name" value="VWA"/>
    <property type="match status" value="1"/>
</dbReference>
<evidence type="ECO:0000259" key="3">
    <source>
        <dbReference type="PROSITE" id="PS50234"/>
    </source>
</evidence>
<feature type="region of interest" description="Disordered" evidence="1">
    <location>
        <begin position="22"/>
        <end position="60"/>
    </location>
</feature>
<dbReference type="Pfam" id="PF00092">
    <property type="entry name" value="VWA"/>
    <property type="match status" value="1"/>
</dbReference>
<feature type="domain" description="VWFA" evidence="3">
    <location>
        <begin position="170"/>
        <end position="361"/>
    </location>
</feature>
<sequence length="473" mass="52805">MKKPILLSVFLLSFGLAACQEEEQSPAEPEQTAEAVDKMEKPADQAEEEASVKQTGQPEGDLVEAVEALNVRGAAETAQDLVDQKVGIFGEEQFQRSNKEHQEMLMEALEEIPPLPEEPTQKEYDAYFDYLYDLNARAFPDPNDTIAKMEFALSGMPEASGNYTFKENYNVEIILDASGSMGAESGGSTRMEQAKSEIQDFLSSLPEEANVSLRVYGHEGTGDEADKAMSCGAIEEVYERGTYDEDAFQSALDQFEPAGWTPVAGALESAMESFKDLDGEENTNLIYLVSDGIETCDGDPAAVAKTFADSNISPIINVIGFNADSETQDQLRQVAREADGVFTNVQGADELRKEFDQTEEILKRWERWKRQADLDVQSASNKSYFAMLAFSNENFKVGLSQHVSMIHTLDYLRHEEEVLSMDQDSELNRRNQETDERIKDVTSEVEEEIEVLRDAGLAEMEQLVEELYPDDLE</sequence>
<feature type="chain" id="PRO_5045057503" evidence="2">
    <location>
        <begin position="19"/>
        <end position="473"/>
    </location>
</feature>
<dbReference type="SUPFAM" id="SSF53300">
    <property type="entry name" value="vWA-like"/>
    <property type="match status" value="1"/>
</dbReference>
<dbReference type="Proteomes" id="UP001292084">
    <property type="component" value="Unassembled WGS sequence"/>
</dbReference>
<comment type="caution">
    <text evidence="4">The sequence shown here is derived from an EMBL/GenBank/DDBJ whole genome shotgun (WGS) entry which is preliminary data.</text>
</comment>
<dbReference type="InterPro" id="IPR002035">
    <property type="entry name" value="VWF_A"/>
</dbReference>
<evidence type="ECO:0000313" key="5">
    <source>
        <dbReference type="Proteomes" id="UP001292084"/>
    </source>
</evidence>
<keyword evidence="2" id="KW-0732">Signal</keyword>
<evidence type="ECO:0000256" key="2">
    <source>
        <dbReference type="SAM" id="SignalP"/>
    </source>
</evidence>
<dbReference type="RefSeq" id="WP_322422644.1">
    <property type="nucleotide sequence ID" value="NZ_JAXQNN010000008.1"/>
</dbReference>
<reference evidence="4 5" key="1">
    <citation type="submission" date="2023-12" db="EMBL/GenBank/DDBJ databases">
        <title>Jeotgalibacillus haloalkaliphilus sp. nov., a novel salt-tolerant bacteria, isolated from the estuary of the Fenhe River into the Yellow River.</title>
        <authorList>
            <person name="Li Y."/>
        </authorList>
    </citation>
    <scope>NUCLEOTIDE SEQUENCE [LARGE SCALE GENOMIC DNA]</scope>
    <source>
        <strain evidence="4 5">HH7-29</strain>
    </source>
</reference>
<gene>
    <name evidence="4" type="ORF">UFB30_15760</name>
</gene>
<feature type="signal peptide" evidence="2">
    <location>
        <begin position="1"/>
        <end position="18"/>
    </location>
</feature>
<dbReference type="Gene3D" id="3.40.50.410">
    <property type="entry name" value="von Willebrand factor, type A domain"/>
    <property type="match status" value="1"/>
</dbReference>
<dbReference type="EMBL" id="JAXQNN010000008">
    <property type="protein sequence ID" value="MDZ5713688.1"/>
    <property type="molecule type" value="Genomic_DNA"/>
</dbReference>
<dbReference type="PROSITE" id="PS51257">
    <property type="entry name" value="PROKAR_LIPOPROTEIN"/>
    <property type="match status" value="1"/>
</dbReference>
<protein>
    <submittedName>
        <fullName evidence="4">VWA domain-containing protein</fullName>
    </submittedName>
</protein>
<dbReference type="InterPro" id="IPR036465">
    <property type="entry name" value="vWFA_dom_sf"/>
</dbReference>
<dbReference type="PROSITE" id="PS50234">
    <property type="entry name" value="VWFA"/>
    <property type="match status" value="1"/>
</dbReference>
<evidence type="ECO:0000256" key="1">
    <source>
        <dbReference type="SAM" id="MobiDB-lite"/>
    </source>
</evidence>
<accession>A0ABU5KR23</accession>
<organism evidence="4 5">
    <name type="scientific">Jeotgalibacillus haloalkalitolerans</name>
    <dbReference type="NCBI Taxonomy" id="3104292"/>
    <lineage>
        <taxon>Bacteria</taxon>
        <taxon>Bacillati</taxon>
        <taxon>Bacillota</taxon>
        <taxon>Bacilli</taxon>
        <taxon>Bacillales</taxon>
        <taxon>Caryophanaceae</taxon>
        <taxon>Jeotgalibacillus</taxon>
    </lineage>
</organism>
<name>A0ABU5KR23_9BACL</name>